<keyword evidence="1" id="KW-0805">Transcription regulation</keyword>
<evidence type="ECO:0000259" key="4">
    <source>
        <dbReference type="PROSITE" id="PS50943"/>
    </source>
</evidence>
<dbReference type="PROSITE" id="PS50943">
    <property type="entry name" value="HTH_CROC1"/>
    <property type="match status" value="1"/>
</dbReference>
<evidence type="ECO:0000256" key="2">
    <source>
        <dbReference type="ARBA" id="ARBA00023125"/>
    </source>
</evidence>
<dbReference type="PANTHER" id="PTHR46797">
    <property type="entry name" value="HTH-TYPE TRANSCRIPTIONAL REGULATOR"/>
    <property type="match status" value="1"/>
</dbReference>
<protein>
    <submittedName>
        <fullName evidence="5">Helix-turn-helix transcriptional regulator</fullName>
    </submittedName>
</protein>
<dbReference type="SMART" id="SM00530">
    <property type="entry name" value="HTH_XRE"/>
    <property type="match status" value="1"/>
</dbReference>
<dbReference type="EMBL" id="JACMSE010000001">
    <property type="protein sequence ID" value="MBC2888286.1"/>
    <property type="molecule type" value="Genomic_DNA"/>
</dbReference>
<evidence type="ECO:0000313" key="6">
    <source>
        <dbReference type="Proteomes" id="UP000587396"/>
    </source>
</evidence>
<keyword evidence="6" id="KW-1185">Reference proteome</keyword>
<reference evidence="5 6" key="1">
    <citation type="submission" date="2020-08" db="EMBL/GenBank/DDBJ databases">
        <authorList>
            <person name="Liu C."/>
            <person name="Sun Q."/>
        </authorList>
    </citation>
    <scope>NUCLEOTIDE SEQUENCE [LARGE SCALE GENOMIC DNA]</scope>
    <source>
        <strain evidence="5 6">N22</strain>
    </source>
</reference>
<evidence type="ECO:0000256" key="1">
    <source>
        <dbReference type="ARBA" id="ARBA00023015"/>
    </source>
</evidence>
<dbReference type="RefSeq" id="WP_185904233.1">
    <property type="nucleotide sequence ID" value="NZ_JAASIO010000001.1"/>
</dbReference>
<dbReference type="Pfam" id="PF01381">
    <property type="entry name" value="HTH_3"/>
    <property type="match status" value="1"/>
</dbReference>
<dbReference type="InterPro" id="IPR001387">
    <property type="entry name" value="Cro/C1-type_HTH"/>
</dbReference>
<dbReference type="InterPro" id="IPR010982">
    <property type="entry name" value="Lambda_DNA-bd_dom_sf"/>
</dbReference>
<dbReference type="InterPro" id="IPR050807">
    <property type="entry name" value="TransReg_Diox_bact_type"/>
</dbReference>
<accession>A0A842JBR9</accession>
<dbReference type="GO" id="GO:0003700">
    <property type="term" value="F:DNA-binding transcription factor activity"/>
    <property type="evidence" value="ECO:0007669"/>
    <property type="project" value="TreeGrafter"/>
</dbReference>
<dbReference type="Gene3D" id="1.10.260.40">
    <property type="entry name" value="lambda repressor-like DNA-binding domains"/>
    <property type="match status" value="1"/>
</dbReference>
<evidence type="ECO:0000256" key="3">
    <source>
        <dbReference type="ARBA" id="ARBA00023163"/>
    </source>
</evidence>
<sequence length="74" mass="8319">MNNGEDECRKVGGRIRAMREGQDLSQEKLAKMIGMDPTYLSRVEQGKRNPTVKLLAKIAHGLGVELKELFDFSL</sequence>
<comment type="caution">
    <text evidence="5">The sequence shown here is derived from an EMBL/GenBank/DDBJ whole genome shotgun (WGS) entry which is preliminary data.</text>
</comment>
<gene>
    <name evidence="5" type="ORF">H7313_02835</name>
</gene>
<proteinExistence type="predicted"/>
<dbReference type="PANTHER" id="PTHR46797:SF23">
    <property type="entry name" value="HTH-TYPE TRANSCRIPTIONAL REGULATOR SUTR"/>
    <property type="match status" value="1"/>
</dbReference>
<name>A0A842JBR9_9ACTN</name>
<keyword evidence="2" id="KW-0238">DNA-binding</keyword>
<dbReference type="GO" id="GO:0003677">
    <property type="term" value="F:DNA binding"/>
    <property type="evidence" value="ECO:0007669"/>
    <property type="project" value="UniProtKB-KW"/>
</dbReference>
<feature type="domain" description="HTH cro/C1-type" evidence="4">
    <location>
        <begin position="15"/>
        <end position="69"/>
    </location>
</feature>
<evidence type="ECO:0000313" key="5">
    <source>
        <dbReference type="EMBL" id="MBC2888286.1"/>
    </source>
</evidence>
<organism evidence="5 6">
    <name type="scientific">Gordonibacter massiliensis</name>
    <name type="common">ex Traore et al. 2017</name>
    <dbReference type="NCBI Taxonomy" id="1841863"/>
    <lineage>
        <taxon>Bacteria</taxon>
        <taxon>Bacillati</taxon>
        <taxon>Actinomycetota</taxon>
        <taxon>Coriobacteriia</taxon>
        <taxon>Eggerthellales</taxon>
        <taxon>Eggerthellaceae</taxon>
        <taxon>Gordonibacter</taxon>
    </lineage>
</organism>
<dbReference type="SUPFAM" id="SSF47413">
    <property type="entry name" value="lambda repressor-like DNA-binding domains"/>
    <property type="match status" value="1"/>
</dbReference>
<dbReference type="CDD" id="cd00093">
    <property type="entry name" value="HTH_XRE"/>
    <property type="match status" value="1"/>
</dbReference>
<keyword evidence="3" id="KW-0804">Transcription</keyword>
<dbReference type="GO" id="GO:0005829">
    <property type="term" value="C:cytosol"/>
    <property type="evidence" value="ECO:0007669"/>
    <property type="project" value="TreeGrafter"/>
</dbReference>
<dbReference type="Proteomes" id="UP000587396">
    <property type="component" value="Unassembled WGS sequence"/>
</dbReference>
<dbReference type="AlphaFoldDB" id="A0A842JBR9"/>